<evidence type="ECO:0000256" key="6">
    <source>
        <dbReference type="ARBA" id="ARBA00022833"/>
    </source>
</evidence>
<feature type="domain" description="Peptidase M16 middle/third" evidence="10">
    <location>
        <begin position="517"/>
        <end position="794"/>
    </location>
</feature>
<evidence type="ECO:0000256" key="2">
    <source>
        <dbReference type="ARBA" id="ARBA00007261"/>
    </source>
</evidence>
<keyword evidence="4" id="KW-0479">Metal-binding</keyword>
<dbReference type="PANTHER" id="PTHR43690:SF18">
    <property type="entry name" value="INSULIN-DEGRADING ENZYME-RELATED"/>
    <property type="match status" value="1"/>
</dbReference>
<accession>A0AA35JBA5</accession>
<proteinExistence type="inferred from homology"/>
<dbReference type="Gene3D" id="3.30.830.10">
    <property type="entry name" value="Metalloenzyme, LuxS/M16 peptidase-like"/>
    <property type="match status" value="4"/>
</dbReference>
<dbReference type="AlphaFoldDB" id="A0AA35JBA5"/>
<keyword evidence="7" id="KW-0482">Metalloprotease</keyword>
<dbReference type="SUPFAM" id="SSF63411">
    <property type="entry name" value="LuxS/MPP-like metallohydrolase"/>
    <property type="match status" value="4"/>
</dbReference>
<name>A0AA35JBA5_SACUV</name>
<dbReference type="FunFam" id="3.30.830.10:FF:000012">
    <property type="entry name" value="Protease 3"/>
    <property type="match status" value="1"/>
</dbReference>
<dbReference type="GO" id="GO:0051603">
    <property type="term" value="P:proteolysis involved in protein catabolic process"/>
    <property type="evidence" value="ECO:0007669"/>
    <property type="project" value="TreeGrafter"/>
</dbReference>
<dbReference type="Pfam" id="PF16187">
    <property type="entry name" value="Peptidase_M16_M"/>
    <property type="match status" value="1"/>
</dbReference>
<keyword evidence="5" id="KW-0378">Hydrolase</keyword>
<evidence type="ECO:0000256" key="4">
    <source>
        <dbReference type="ARBA" id="ARBA00022723"/>
    </source>
</evidence>
<dbReference type="GO" id="GO:0004222">
    <property type="term" value="F:metalloendopeptidase activity"/>
    <property type="evidence" value="ECO:0007669"/>
    <property type="project" value="InterPro"/>
</dbReference>
<dbReference type="Proteomes" id="UP001162090">
    <property type="component" value="Chromosome 16"/>
</dbReference>
<evidence type="ECO:0000256" key="7">
    <source>
        <dbReference type="ARBA" id="ARBA00023049"/>
    </source>
</evidence>
<evidence type="ECO:0000259" key="9">
    <source>
        <dbReference type="Pfam" id="PF00675"/>
    </source>
</evidence>
<dbReference type="GO" id="GO:0005739">
    <property type="term" value="C:mitochondrion"/>
    <property type="evidence" value="ECO:0007669"/>
    <property type="project" value="TreeGrafter"/>
</dbReference>
<dbReference type="InterPro" id="IPR001431">
    <property type="entry name" value="Pept_M16_Zn_BS"/>
</dbReference>
<organism evidence="11 12">
    <name type="scientific">Saccharomyces uvarum</name>
    <name type="common">Yeast</name>
    <name type="synonym">Saccharomyces bayanus var. uvarum</name>
    <dbReference type="NCBI Taxonomy" id="230603"/>
    <lineage>
        <taxon>Eukaryota</taxon>
        <taxon>Fungi</taxon>
        <taxon>Dikarya</taxon>
        <taxon>Ascomycota</taxon>
        <taxon>Saccharomycotina</taxon>
        <taxon>Saccharomycetes</taxon>
        <taxon>Saccharomycetales</taxon>
        <taxon>Saccharomycetaceae</taxon>
        <taxon>Saccharomyces</taxon>
    </lineage>
</organism>
<comment type="cofactor">
    <cofactor evidence="1">
        <name>Zn(2+)</name>
        <dbReference type="ChEBI" id="CHEBI:29105"/>
    </cofactor>
</comment>
<dbReference type="InterPro" id="IPR011765">
    <property type="entry name" value="Pept_M16_N"/>
</dbReference>
<evidence type="ECO:0000313" key="11">
    <source>
        <dbReference type="EMBL" id="CAI4053773.1"/>
    </source>
</evidence>
<evidence type="ECO:0008006" key="13">
    <source>
        <dbReference type="Google" id="ProtNLM"/>
    </source>
</evidence>
<dbReference type="EMBL" id="OX365927">
    <property type="protein sequence ID" value="CAI4053773.1"/>
    <property type="molecule type" value="Genomic_DNA"/>
</dbReference>
<dbReference type="InterPro" id="IPR011249">
    <property type="entry name" value="Metalloenz_LuxS/M16"/>
</dbReference>
<evidence type="ECO:0000256" key="5">
    <source>
        <dbReference type="ARBA" id="ARBA00022801"/>
    </source>
</evidence>
<keyword evidence="6" id="KW-0862">Zinc</keyword>
<evidence type="ECO:0000256" key="3">
    <source>
        <dbReference type="ARBA" id="ARBA00022670"/>
    </source>
</evidence>
<comment type="similarity">
    <text evidence="2">Belongs to the peptidase M16 family.</text>
</comment>
<dbReference type="GO" id="GO:0005829">
    <property type="term" value="C:cytosol"/>
    <property type="evidence" value="ECO:0007669"/>
    <property type="project" value="TreeGrafter"/>
</dbReference>
<feature type="compositionally biased region" description="Low complexity" evidence="8">
    <location>
        <begin position="278"/>
        <end position="292"/>
    </location>
</feature>
<dbReference type="Pfam" id="PF00675">
    <property type="entry name" value="Peptidase_M16"/>
    <property type="match status" value="1"/>
</dbReference>
<dbReference type="PANTHER" id="PTHR43690">
    <property type="entry name" value="NARDILYSIN"/>
    <property type="match status" value="1"/>
</dbReference>
<evidence type="ECO:0000313" key="12">
    <source>
        <dbReference type="Proteomes" id="UP001162090"/>
    </source>
</evidence>
<dbReference type="PROSITE" id="PS00143">
    <property type="entry name" value="INSULINASE"/>
    <property type="match status" value="1"/>
</dbReference>
<evidence type="ECO:0000256" key="8">
    <source>
        <dbReference type="SAM" id="MobiDB-lite"/>
    </source>
</evidence>
<protein>
    <recommendedName>
        <fullName evidence="13">Axl1p</fullName>
    </recommendedName>
</protein>
<feature type="domain" description="Peptidase M16 N-terminal" evidence="9">
    <location>
        <begin position="36"/>
        <end position="177"/>
    </location>
</feature>
<dbReference type="GO" id="GO:0043171">
    <property type="term" value="P:peptide catabolic process"/>
    <property type="evidence" value="ECO:0007669"/>
    <property type="project" value="TreeGrafter"/>
</dbReference>
<dbReference type="InterPro" id="IPR032632">
    <property type="entry name" value="Peptidase_M16_M"/>
</dbReference>
<evidence type="ECO:0000259" key="10">
    <source>
        <dbReference type="Pfam" id="PF16187"/>
    </source>
</evidence>
<evidence type="ECO:0000256" key="1">
    <source>
        <dbReference type="ARBA" id="ARBA00001947"/>
    </source>
</evidence>
<gene>
    <name evidence="11" type="primary">SUVC16G3870</name>
    <name evidence="11" type="ORF">SUVC_16G3870</name>
</gene>
<feature type="region of interest" description="Disordered" evidence="8">
    <location>
        <begin position="267"/>
        <end position="292"/>
    </location>
</feature>
<dbReference type="InterPro" id="IPR050626">
    <property type="entry name" value="Peptidase_M16"/>
</dbReference>
<dbReference type="GO" id="GO:0046872">
    <property type="term" value="F:metal ion binding"/>
    <property type="evidence" value="ECO:0007669"/>
    <property type="project" value="UniProtKB-KW"/>
</dbReference>
<reference evidence="11" key="1">
    <citation type="submission" date="2022-10" db="EMBL/GenBank/DDBJ databases">
        <authorList>
            <person name="Byrne P K."/>
        </authorList>
    </citation>
    <scope>NUCLEOTIDE SEQUENCE</scope>
    <source>
        <strain evidence="11">CBS7001</strain>
    </source>
</reference>
<sequence>MSLREVSNYEIPFYIPLSYGNRTHKICKLPNGILALIISDPTDSSSSCSLSVCTGSHNDPEDIPGLAHLCEHMILAAGSKKYPDPGLFHTLIAKNNGSQNAFTTGEQTTFYFELPNTQSNGELAFESTLDVFASFFKEPLFNPLLIGKEIYAIQSEHEGNMSSTTKIFYHAARMLANADHPFSHFSTGNIHSLSSVPHLEKINVKNSLNTYFKNNFYGENMTLCMRGSQSVNILTKLAISKFGDISLKNDIKGSNFSIKAGSFRRSRSLRRSQDASKTGSPTSESSNTSSYNLENSKISDTVWEEKYGSVSCFENPSKYNSIFINSSKAPIVRFLFPVSDKNTRFTKEDIKVYSHLWRELFGDESPGSLSHYLVSKGWATSSFAFISEFAIGNIGLVLELELTKTGWRSVESIATTIFSKLLPSFCTKNIDHLIGFLREQNLIDIARFLYQNSEDLPMEECSHLSGILQENLECLTPCNIFKGFKSLIEINDPNIEKYENNKLNVQWWTGQAIKFQNFLKSFMNHENTRILLLGDIKSHNLFDKIEDESEIHTEFFYEFEYYMGRVHLSEDHKYHSQSPYEFNFPTKNPFLPDFVNDPLKLQQLYLECSLKSKFATLRPQIQSEPIEILPQLVSKNLNYEMWVLKEDPNFTSDNVSVVSFEVIGLGIKPSPEATIHLEVLAQILFITTSSNLYPALRAGYTYEIASSSKGNVTLRFTISGFSEGVFKITKAFVDTLKLIGTDPTFPSKDALRKARILVRSKYESASSDNGVKLASIGLLIVLEEYMWTLQDRIDALELTDMESLKNFCSLFWKNPKQLALLIQGNLDYADEINHYLNNNFTQHLKVCDEGNRPTIRLYPSPNTKNIDPGTNAFISCNGHQDDPNNSLAYFIQTAQRDNIENLTLTFLTEYIFSQTLVPDLRNKKQIGYIVLSGLRILTDTIGIHITVMSGSSAHSLETKINEYLSYLEFQVLNNFTESTFRTMLLEPFLALLKKNNFNKLKTLSGPSNLLNEIVANVQNGDDYILNNRQMKHHRRIRNSISEKRLHFQEENEMVDILFLQKLTLKKYLEFFGSRISIYSRQRSKLSIMITSPMAEEEIASRKMFLQLEAFLKIKGFAIKSRDLEKIVEDSKGSPVLLLKNLFTFFRKRSEAFKLGTVVLKEISKIIAINFKQTYGSVLGFSSKDSEQQTIDKYWKSDVEPIVPLRELPGPDVFRKYAF</sequence>
<keyword evidence="3" id="KW-0645">Protease</keyword>